<dbReference type="InterPro" id="IPR009014">
    <property type="entry name" value="Transketo_C/PFOR_II"/>
</dbReference>
<dbReference type="EMBL" id="CP063989">
    <property type="protein sequence ID" value="QPL04848.1"/>
    <property type="molecule type" value="Genomic_DNA"/>
</dbReference>
<organism evidence="5 6">
    <name type="scientific">Actinomyces respiraculi</name>
    <dbReference type="NCBI Taxonomy" id="2744574"/>
    <lineage>
        <taxon>Bacteria</taxon>
        <taxon>Bacillati</taxon>
        <taxon>Actinomycetota</taxon>
        <taxon>Actinomycetes</taxon>
        <taxon>Actinomycetales</taxon>
        <taxon>Actinomycetaceae</taxon>
        <taxon>Actinomyces</taxon>
    </lineage>
</organism>
<name>A0A7T0LKH7_9ACTO</name>
<dbReference type="SMART" id="SM00861">
    <property type="entry name" value="Transket_pyr"/>
    <property type="match status" value="1"/>
</dbReference>
<evidence type="ECO:0000256" key="2">
    <source>
        <dbReference type="ARBA" id="ARBA00007131"/>
    </source>
</evidence>
<sequence length="313" mass="33232">MTDKREPRDGYAEGLLDLGRDHDDVFVLDGDCATPNYTARFQEAHPDRFFNIGIAECDIVGTAAGLAAAGKVPFANAYANFLTGRGFDQVRVSVAYSERKVVIVGHNAGTSAAQEGATHLPLEDVGLMRALPNMTVIVPCDAVEMRKAVHAIYNLPGPVYLRVGKLPVPVVTGPDTPFEIGKAVPLRAGSDVTILTTGCTASEALGAAELLAREGIDAEVIHLHTIKPLDAEAVLDSVRRTGCVVTIEEHSIIGALGSAVAELLGEHHPAPLERVGTRDVFGLSGTMDELFDHFGLRAANIAEAARRARARRG</sequence>
<feature type="domain" description="Transketolase-like pyrimidine-binding" evidence="4">
    <location>
        <begin position="5"/>
        <end position="170"/>
    </location>
</feature>
<dbReference type="Gene3D" id="3.40.50.920">
    <property type="match status" value="1"/>
</dbReference>
<dbReference type="KEGG" id="arep:ID810_08820"/>
<dbReference type="AlphaFoldDB" id="A0A7T0LKH7"/>
<evidence type="ECO:0000256" key="1">
    <source>
        <dbReference type="ARBA" id="ARBA00001964"/>
    </source>
</evidence>
<comment type="cofactor">
    <cofactor evidence="1">
        <name>thiamine diphosphate</name>
        <dbReference type="ChEBI" id="CHEBI:58937"/>
    </cofactor>
</comment>
<proteinExistence type="inferred from homology"/>
<evidence type="ECO:0000259" key="4">
    <source>
        <dbReference type="SMART" id="SM00861"/>
    </source>
</evidence>
<dbReference type="SUPFAM" id="SSF52518">
    <property type="entry name" value="Thiamin diphosphate-binding fold (THDP-binding)"/>
    <property type="match status" value="1"/>
</dbReference>
<accession>A0A7T0LKH7</accession>
<dbReference type="FunFam" id="3.40.50.970:FF:000129">
    <property type="entry name" value="Transketolase"/>
    <property type="match status" value="1"/>
</dbReference>
<comment type="similarity">
    <text evidence="2">Belongs to the transketolase family.</text>
</comment>
<dbReference type="InterPro" id="IPR005475">
    <property type="entry name" value="Transketolase-like_Pyr-bd"/>
</dbReference>
<dbReference type="PANTHER" id="PTHR43825:SF1">
    <property type="entry name" value="TRANSKETOLASE-LIKE PYRIMIDINE-BINDING DOMAIN-CONTAINING PROTEIN"/>
    <property type="match status" value="1"/>
</dbReference>
<reference evidence="5 6" key="1">
    <citation type="submission" date="2020-11" db="EMBL/GenBank/DDBJ databases">
        <title>Actinomyces sp. ZJ750.</title>
        <authorList>
            <person name="Zhou J."/>
        </authorList>
    </citation>
    <scope>NUCLEOTIDE SEQUENCE [LARGE SCALE GENOMIC DNA]</scope>
    <source>
        <strain evidence="5 6">ZJ750</strain>
    </source>
</reference>
<evidence type="ECO:0000256" key="3">
    <source>
        <dbReference type="ARBA" id="ARBA00023052"/>
    </source>
</evidence>
<dbReference type="InterPro" id="IPR033248">
    <property type="entry name" value="Transketolase_C"/>
</dbReference>
<dbReference type="Pfam" id="PF02780">
    <property type="entry name" value="Transketolase_C"/>
    <property type="match status" value="1"/>
</dbReference>
<keyword evidence="6" id="KW-1185">Reference proteome</keyword>
<dbReference type="Gene3D" id="3.40.50.970">
    <property type="match status" value="1"/>
</dbReference>
<dbReference type="RefSeq" id="WP_166855817.1">
    <property type="nucleotide sequence ID" value="NZ_CP063989.1"/>
</dbReference>
<dbReference type="GO" id="GO:0000287">
    <property type="term" value="F:magnesium ion binding"/>
    <property type="evidence" value="ECO:0007669"/>
    <property type="project" value="UniProtKB-ARBA"/>
</dbReference>
<evidence type="ECO:0000313" key="5">
    <source>
        <dbReference type="EMBL" id="QPL04848.1"/>
    </source>
</evidence>
<dbReference type="SUPFAM" id="SSF52922">
    <property type="entry name" value="TK C-terminal domain-like"/>
    <property type="match status" value="1"/>
</dbReference>
<dbReference type="Proteomes" id="UP000594637">
    <property type="component" value="Chromosome"/>
</dbReference>
<dbReference type="CDD" id="cd07033">
    <property type="entry name" value="TPP_PYR_DXS_TK_like"/>
    <property type="match status" value="1"/>
</dbReference>
<keyword evidence="3" id="KW-0786">Thiamine pyrophosphate</keyword>
<dbReference type="Pfam" id="PF02779">
    <property type="entry name" value="Transket_pyr"/>
    <property type="match status" value="1"/>
</dbReference>
<dbReference type="InterPro" id="IPR029061">
    <property type="entry name" value="THDP-binding"/>
</dbReference>
<protein>
    <submittedName>
        <fullName evidence="5">Transketolase family protein</fullName>
    </submittedName>
</protein>
<dbReference type="PANTHER" id="PTHR43825">
    <property type="entry name" value="PYRUVATE DEHYDROGENASE E1 COMPONENT"/>
    <property type="match status" value="1"/>
</dbReference>
<gene>
    <name evidence="5" type="ORF">ID810_08820</name>
</gene>
<evidence type="ECO:0000313" key="6">
    <source>
        <dbReference type="Proteomes" id="UP000594637"/>
    </source>
</evidence>
<dbReference type="InterPro" id="IPR051157">
    <property type="entry name" value="PDH/Transketolase"/>
</dbReference>